<dbReference type="Proteomes" id="UP000030762">
    <property type="component" value="Unassembled WGS sequence"/>
</dbReference>
<dbReference type="VEuPathDB" id="FungiDB:SDRG_03888"/>
<accession>T0QY15</accession>
<dbReference type="OMA" id="KDYSACL"/>
<proteinExistence type="predicted"/>
<sequence length="186" mass="20158">MAHATFSKGSDGQADRAAIVAFVKAKRRTVLTLEEKLDILRLHVGLREEGVVDVTGKIAQWLGRSDATVKAVLRESKTTGTLTVALPPSNKTNHASRVPSTPAVRALVKNFLRDRDGLRTVCKDIVELLLAKGKASIKRVSATEYETKDYNACLRAVHGFLTREGFKYTGLGSKGSYGANDDDASD</sequence>
<dbReference type="EMBL" id="JH767140">
    <property type="protein sequence ID" value="EQC38930.1"/>
    <property type="molecule type" value="Genomic_DNA"/>
</dbReference>
<evidence type="ECO:0000313" key="1">
    <source>
        <dbReference type="EMBL" id="EQC38930.1"/>
    </source>
</evidence>
<gene>
    <name evidence="1" type="ORF">SDRG_03888</name>
</gene>
<name>T0QY15_SAPDV</name>
<dbReference type="AlphaFoldDB" id="T0QY15"/>
<protein>
    <submittedName>
        <fullName evidence="1">Uncharacterized protein</fullName>
    </submittedName>
</protein>
<dbReference type="InParanoid" id="T0QY15"/>
<reference evidence="1 2" key="1">
    <citation type="submission" date="2012-04" db="EMBL/GenBank/DDBJ databases">
        <title>The Genome Sequence of Saprolegnia declina VS20.</title>
        <authorList>
            <consortium name="The Broad Institute Genome Sequencing Platform"/>
            <person name="Russ C."/>
            <person name="Nusbaum C."/>
            <person name="Tyler B."/>
            <person name="van West P."/>
            <person name="Dieguez-Uribeondo J."/>
            <person name="de Bruijn I."/>
            <person name="Tripathy S."/>
            <person name="Jiang R."/>
            <person name="Young S.K."/>
            <person name="Zeng Q."/>
            <person name="Gargeya S."/>
            <person name="Fitzgerald M."/>
            <person name="Haas B."/>
            <person name="Abouelleil A."/>
            <person name="Alvarado L."/>
            <person name="Arachchi H.M."/>
            <person name="Berlin A."/>
            <person name="Chapman S.B."/>
            <person name="Goldberg J."/>
            <person name="Griggs A."/>
            <person name="Gujja S."/>
            <person name="Hansen M."/>
            <person name="Howarth C."/>
            <person name="Imamovic A."/>
            <person name="Larimer J."/>
            <person name="McCowen C."/>
            <person name="Montmayeur A."/>
            <person name="Murphy C."/>
            <person name="Neiman D."/>
            <person name="Pearson M."/>
            <person name="Priest M."/>
            <person name="Roberts A."/>
            <person name="Saif S."/>
            <person name="Shea T."/>
            <person name="Sisk P."/>
            <person name="Sykes S."/>
            <person name="Wortman J."/>
            <person name="Nusbaum C."/>
            <person name="Birren B."/>
        </authorList>
    </citation>
    <scope>NUCLEOTIDE SEQUENCE [LARGE SCALE GENOMIC DNA]</scope>
    <source>
        <strain evidence="1 2">VS20</strain>
    </source>
</reference>
<dbReference type="RefSeq" id="XP_008607754.1">
    <property type="nucleotide sequence ID" value="XM_008609532.1"/>
</dbReference>
<keyword evidence="2" id="KW-1185">Reference proteome</keyword>
<dbReference type="GeneID" id="19944615"/>
<evidence type="ECO:0000313" key="2">
    <source>
        <dbReference type="Proteomes" id="UP000030762"/>
    </source>
</evidence>
<organism evidence="1 2">
    <name type="scientific">Saprolegnia diclina (strain VS20)</name>
    <dbReference type="NCBI Taxonomy" id="1156394"/>
    <lineage>
        <taxon>Eukaryota</taxon>
        <taxon>Sar</taxon>
        <taxon>Stramenopiles</taxon>
        <taxon>Oomycota</taxon>
        <taxon>Saprolegniomycetes</taxon>
        <taxon>Saprolegniales</taxon>
        <taxon>Saprolegniaceae</taxon>
        <taxon>Saprolegnia</taxon>
    </lineage>
</organism>
<dbReference type="OrthoDB" id="75703at2759"/>